<feature type="chain" id="PRO_5018187973" evidence="1">
    <location>
        <begin position="33"/>
        <end position="219"/>
    </location>
</feature>
<proteinExistence type="predicted"/>
<dbReference type="PROSITE" id="PS51257">
    <property type="entry name" value="PROKAR_LIPOPROTEIN"/>
    <property type="match status" value="1"/>
</dbReference>
<dbReference type="EMBL" id="CP034159">
    <property type="protein sequence ID" value="AZI33846.1"/>
    <property type="molecule type" value="Genomic_DNA"/>
</dbReference>
<feature type="domain" description="DUF3347" evidence="2">
    <location>
        <begin position="85"/>
        <end position="173"/>
    </location>
</feature>
<dbReference type="Pfam" id="PF11827">
    <property type="entry name" value="DUF3347"/>
    <property type="match status" value="1"/>
</dbReference>
<keyword evidence="4" id="KW-1185">Reference proteome</keyword>
<sequence>MKLILIINNLKIKTMKIAVIGLLTIGALTLSACTENKEKTSNTTMQHDMNGMKEGETMEDMSMNANMTVVDATKSSANLDDLTLNYMQLTAALADDDGGKAASAAKNMVQSLAKIDQSNFAAEQKKEYADIAAELKEHAEHIAENAGNIEHQREHLDLLSADFYDLVKDFGASKPVYKVFCPMYNESKGAFWLSSSKEVKNPYYGKEMLTCGEVQEEIK</sequence>
<evidence type="ECO:0000313" key="4">
    <source>
        <dbReference type="Proteomes" id="UP000270185"/>
    </source>
</evidence>
<evidence type="ECO:0000313" key="3">
    <source>
        <dbReference type="EMBL" id="AZI33846.1"/>
    </source>
</evidence>
<dbReference type="OrthoDB" id="5513217at2"/>
<dbReference type="InterPro" id="IPR021782">
    <property type="entry name" value="DUF3347"/>
</dbReference>
<feature type="signal peptide" evidence="1">
    <location>
        <begin position="1"/>
        <end position="32"/>
    </location>
</feature>
<accession>A0A3G8XZV0</accession>
<evidence type="ECO:0000259" key="2">
    <source>
        <dbReference type="Pfam" id="PF11827"/>
    </source>
</evidence>
<protein>
    <submittedName>
        <fullName evidence="3">DUF3347 domain-containing protein</fullName>
    </submittedName>
</protein>
<name>A0A3G8XZV0_9FLAO</name>
<dbReference type="AlphaFoldDB" id="A0A3G8XZV0"/>
<evidence type="ECO:0000256" key="1">
    <source>
        <dbReference type="SAM" id="SignalP"/>
    </source>
</evidence>
<dbReference type="Proteomes" id="UP000270185">
    <property type="component" value="Chromosome"/>
</dbReference>
<keyword evidence="1" id="KW-0732">Signal</keyword>
<dbReference type="KEGG" id="ccas:EIB73_11920"/>
<reference evidence="4" key="1">
    <citation type="submission" date="2018-11" db="EMBL/GenBank/DDBJ databases">
        <title>Proposal to divide the Flavobacteriaceae and reorganize its genera based on Amino Acid Identity values calculated from whole genome sequences.</title>
        <authorList>
            <person name="Nicholson A.C."/>
            <person name="Gulvik C.A."/>
            <person name="Whitney A.M."/>
            <person name="Humrighouse B.W."/>
            <person name="Bell M."/>
            <person name="Holmes B."/>
            <person name="Steigerwalt A.G."/>
            <person name="Villarma A."/>
            <person name="Sheth M."/>
            <person name="Batra D."/>
            <person name="Pryor J."/>
            <person name="Bernardet J.-F."/>
            <person name="Hugo C."/>
            <person name="Kampfer P."/>
            <person name="Newman J.D."/>
            <person name="McQuiston J.R."/>
        </authorList>
    </citation>
    <scope>NUCLEOTIDE SEQUENCE [LARGE SCALE GENOMIC DNA]</scope>
    <source>
        <strain evidence="4">G0081</strain>
    </source>
</reference>
<organism evidence="3 4">
    <name type="scientific">Kaistella carnis</name>
    <dbReference type="NCBI Taxonomy" id="1241979"/>
    <lineage>
        <taxon>Bacteria</taxon>
        <taxon>Pseudomonadati</taxon>
        <taxon>Bacteroidota</taxon>
        <taxon>Flavobacteriia</taxon>
        <taxon>Flavobacteriales</taxon>
        <taxon>Weeksellaceae</taxon>
        <taxon>Chryseobacterium group</taxon>
        <taxon>Kaistella</taxon>
    </lineage>
</organism>
<gene>
    <name evidence="3" type="ORF">EIB73_11920</name>
</gene>